<accession>A0ABS6L8D8</accession>
<evidence type="ECO:0000256" key="2">
    <source>
        <dbReference type="SAM" id="SignalP"/>
    </source>
</evidence>
<proteinExistence type="predicted"/>
<feature type="signal peptide" evidence="2">
    <location>
        <begin position="1"/>
        <end position="19"/>
    </location>
</feature>
<keyword evidence="1" id="KW-0378">Hydrolase</keyword>
<dbReference type="InterPro" id="IPR001547">
    <property type="entry name" value="Glyco_hydro_5"/>
</dbReference>
<sequence>MKKMLISLFFFLCPLNSYSFDLGVGTHLSSYPNELPDYISTIKDIGFNSIRDEISWQSVEQKPGVFSIPNNVSKTDEAFNEFSGKYNISSVFILSYGNGMYTKGGYPNSAMEIEKFSEYVSWIVKRYKGKIKYYEIWNEWLLGTGVPDKKSRRPEDDIYLELIKAASQVIRKEDPSAIIITGSINPLKPIDRNWIYGLVNKGLLNYVDGLSIHPYSFQFKNNYIQSPEGNINQLDLFENSLKNITGKEIPLYITEVGYPTSYFLGGVDFERAGIDTLKYSLLAKSRPYIKGIWWYDLIDDGNSRYNREHHFGLLKNTMAYKPSSLYLKEFSALIISSTIKDVSNKHEKTIQLEIKNAHHKDIVSWNDDPTNEANNAFLEKLRSLK</sequence>
<evidence type="ECO:0000256" key="1">
    <source>
        <dbReference type="ARBA" id="ARBA00022801"/>
    </source>
</evidence>
<comment type="caution">
    <text evidence="4">The sequence shown here is derived from an EMBL/GenBank/DDBJ whole genome shotgun (WGS) entry which is preliminary data.</text>
</comment>
<evidence type="ECO:0000259" key="3">
    <source>
        <dbReference type="Pfam" id="PF00150"/>
    </source>
</evidence>
<dbReference type="PANTHER" id="PTHR12631">
    <property type="entry name" value="ALPHA-L-IDURONIDASE"/>
    <property type="match status" value="1"/>
</dbReference>
<protein>
    <submittedName>
        <fullName evidence="4">Cellulase family glycosylhydrolase</fullName>
    </submittedName>
</protein>
<dbReference type="Pfam" id="PF00150">
    <property type="entry name" value="Cellulase"/>
    <property type="match status" value="1"/>
</dbReference>
<dbReference type="PANTHER" id="PTHR12631:SF10">
    <property type="entry name" value="BETA-XYLOSIDASE-LIKE PROTEIN-RELATED"/>
    <property type="match status" value="1"/>
</dbReference>
<dbReference type="EMBL" id="JAFMOU010000072">
    <property type="protein sequence ID" value="MBU9838115.1"/>
    <property type="molecule type" value="Genomic_DNA"/>
</dbReference>
<dbReference type="Proteomes" id="UP000699865">
    <property type="component" value="Unassembled WGS sequence"/>
</dbReference>
<dbReference type="InterPro" id="IPR051923">
    <property type="entry name" value="Glycosyl_Hydrolase_39"/>
</dbReference>
<gene>
    <name evidence="4" type="ORF">J1786_25340</name>
</gene>
<organism evidence="4 5">
    <name type="scientific">Rahnella perminowiae</name>
    <dbReference type="NCBI Taxonomy" id="2816244"/>
    <lineage>
        <taxon>Bacteria</taxon>
        <taxon>Pseudomonadati</taxon>
        <taxon>Pseudomonadota</taxon>
        <taxon>Gammaproteobacteria</taxon>
        <taxon>Enterobacterales</taxon>
        <taxon>Yersiniaceae</taxon>
        <taxon>Rahnella</taxon>
    </lineage>
</organism>
<feature type="domain" description="Glycoside hydrolase family 5" evidence="3">
    <location>
        <begin position="34"/>
        <end position="258"/>
    </location>
</feature>
<evidence type="ECO:0000313" key="4">
    <source>
        <dbReference type="EMBL" id="MBU9838115.1"/>
    </source>
</evidence>
<keyword evidence="5" id="KW-1185">Reference proteome</keyword>
<reference evidence="4 5" key="1">
    <citation type="submission" date="2021-03" db="EMBL/GenBank/DDBJ databases">
        <title>Five novel Rahnella species.</title>
        <authorList>
            <person name="Brady C."/>
            <person name="Asselin J."/>
            <person name="Beer S."/>
            <person name="Bruberg M.B."/>
            <person name="Crampton B."/>
            <person name="Venter S."/>
            <person name="Arnold D."/>
            <person name="Denman S."/>
        </authorList>
    </citation>
    <scope>NUCLEOTIDE SEQUENCE [LARGE SCALE GENOMIC DNA]</scope>
    <source>
        <strain evidence="4 5">L72c</strain>
    </source>
</reference>
<keyword evidence="2" id="KW-0732">Signal</keyword>
<feature type="chain" id="PRO_5046348057" evidence="2">
    <location>
        <begin position="20"/>
        <end position="385"/>
    </location>
</feature>
<dbReference type="RefSeq" id="WP_217139457.1">
    <property type="nucleotide sequence ID" value="NZ_JAFMOU010000072.1"/>
</dbReference>
<name>A0ABS6L8D8_9GAMM</name>
<evidence type="ECO:0000313" key="5">
    <source>
        <dbReference type="Proteomes" id="UP000699865"/>
    </source>
</evidence>